<dbReference type="PANTHER" id="PTHR46270:SF2">
    <property type="entry name" value="TIR DOMAIN-CONTAINING PROTEIN"/>
    <property type="match status" value="1"/>
</dbReference>
<evidence type="ECO:0000256" key="2">
    <source>
        <dbReference type="ARBA" id="ARBA00022840"/>
    </source>
</evidence>
<dbReference type="PROSITE" id="PS50104">
    <property type="entry name" value="TIR"/>
    <property type="match status" value="1"/>
</dbReference>
<proteinExistence type="predicted"/>
<dbReference type="InterPro" id="IPR035897">
    <property type="entry name" value="Toll_tir_struct_dom_sf"/>
</dbReference>
<dbReference type="PANTHER" id="PTHR46270">
    <property type="entry name" value="ARMADILLO-TYPE FOLD-RELATED"/>
    <property type="match status" value="1"/>
</dbReference>
<dbReference type="Gene3D" id="3.40.50.300">
    <property type="entry name" value="P-loop containing nucleotide triphosphate hydrolases"/>
    <property type="match status" value="1"/>
</dbReference>
<organism evidence="5 6">
    <name type="scientific">Clavelina lepadiformis</name>
    <name type="common">Light-bulb sea squirt</name>
    <name type="synonym">Ascidia lepadiformis</name>
    <dbReference type="NCBI Taxonomy" id="159417"/>
    <lineage>
        <taxon>Eukaryota</taxon>
        <taxon>Metazoa</taxon>
        <taxon>Chordata</taxon>
        <taxon>Tunicata</taxon>
        <taxon>Ascidiacea</taxon>
        <taxon>Aplousobranchia</taxon>
        <taxon>Clavelinidae</taxon>
        <taxon>Clavelina</taxon>
    </lineage>
</organism>
<dbReference type="Pfam" id="PF05729">
    <property type="entry name" value="NACHT"/>
    <property type="match status" value="1"/>
</dbReference>
<feature type="compositionally biased region" description="Basic and acidic residues" evidence="3">
    <location>
        <begin position="1033"/>
        <end position="1043"/>
    </location>
</feature>
<evidence type="ECO:0000256" key="3">
    <source>
        <dbReference type="SAM" id="MobiDB-lite"/>
    </source>
</evidence>
<dbReference type="InterPro" id="IPR032675">
    <property type="entry name" value="LRR_dom_sf"/>
</dbReference>
<dbReference type="SUPFAM" id="SSF52540">
    <property type="entry name" value="P-loop containing nucleoside triphosphate hydrolases"/>
    <property type="match status" value="1"/>
</dbReference>
<gene>
    <name evidence="5" type="ORF">CVLEPA_LOCUS24621</name>
</gene>
<sequence length="1247" mass="139802">MSKPEEQRLTEGKPQLVQPDNNEESSSGESDEQPGTSRAVAMQAGMSHGPADAGNQVLQTIENSEASLSVVSRIDPGLIELASKMAESGVGPVTINYAPKIYHHDERQYQHHDQRQYRDNRKYKQKDIGDLKNIKPTQVKEKQINPLDSAKQFEPSIEQQESANNPFDLPQLNTPTPDPPDPTHPKQPIEANPHVEPHTDISEVTNQSNALNTEIPSTTSGNVAIQSTIGHAEKKTSGVLEQTGFTQTKQPISASTSQTEVPSTSPSIANPPTTSSAEPNNPQATNSPCGAGASQHQDDNKGNQHIMISYNWNDSKDLTHKISDELSAAGYKVWIDKDEMRGDIYDRMYKAVDNAYLVLMFLSENYKLSKNCKREGKLAADKGKRIIPIITQDNYKMEGWTALLVSGKLYYDFSKESFQDNFEKLIKEIDPPDVTHPKQPIQANPHVESKTDISELTNQTDALNTEVSSSGNPSGIQTKQAVFSQAANTPANSDLPSTSGQLDSSPETSPSLNASFNIDQRSQLSNQPSTSRSRMEPSKETPIISAPFNGQEKGFSTSNATNMKQKSRLMPKFRKLFSGKKNRKMKKAIEKVRQVQLERREDDIRLQAGIKVSAADIPVVHPNYSEVSFFEGGAVPEHETYAPSTEKPKGMKHNRNVSFDNLLKSSERFSAIVGYPGSGKTTLSKRLAKTQEYFCLYSRFMDLPDGEKLNLRTLLIDNNFPELDDATCEYVWEWVKKNQKKCLLLFDGMDQADWSFNKNAPKVSYDTPQSVPDLIANLCCKHFLRQVKLIFTSRPHSVIALPESLRPDATILLGDLPYESMKKLFYAYSGESADKLWKDFSESDPVVFSLCFNPLLLQLVIAAGLNPSKNVGEINTTTRVFSTVLENLRCSNHAKHQDITLLMGQLSEVAYNATMRSSVVITRDDLKTVGLKQDEIQDIVVGIYAHFTATSHVFDGHVKYFFAHQLYQEFFTAKHMISNLSFIEFKGLVDNQLFSSEKWSVIRRFICGLLVDLMKDPSINQITATTYSQTESTRQKTHEHHSGNENIFPNDQFSPDNAEKRRIWIEALKSQLVRFEKMQGWSHVDARRYVSLLCELNESSDMELFNMASLRFPTELSLSYLKLSSSKAAIFCDVLRKQQNELERLYLRFCFSPGDMERLISAISEMPGKVKALDIGDNIIKDIPGPEFFAKIEEVLDMSGCFGDGRIGRNPNSSEKQKIQLVLDQLHDSRLQVGVGDGYPLTPRQHC</sequence>
<feature type="compositionally biased region" description="Polar residues" evidence="3">
    <location>
        <begin position="1044"/>
        <end position="1054"/>
    </location>
</feature>
<evidence type="ECO:0000313" key="5">
    <source>
        <dbReference type="EMBL" id="CAK8691875.1"/>
    </source>
</evidence>
<keyword evidence="6" id="KW-1185">Reference proteome</keyword>
<dbReference type="InterPro" id="IPR007111">
    <property type="entry name" value="NACHT_NTPase"/>
</dbReference>
<evidence type="ECO:0000256" key="1">
    <source>
        <dbReference type="ARBA" id="ARBA00022741"/>
    </source>
</evidence>
<comment type="caution">
    <text evidence="5">The sequence shown here is derived from an EMBL/GenBank/DDBJ whole genome shotgun (WGS) entry which is preliminary data.</text>
</comment>
<dbReference type="Gene3D" id="3.80.10.10">
    <property type="entry name" value="Ribonuclease Inhibitor"/>
    <property type="match status" value="1"/>
</dbReference>
<feature type="compositionally biased region" description="Polar residues" evidence="3">
    <location>
        <begin position="245"/>
        <end position="288"/>
    </location>
</feature>
<dbReference type="InterPro" id="IPR000157">
    <property type="entry name" value="TIR_dom"/>
</dbReference>
<dbReference type="SUPFAM" id="SSF52047">
    <property type="entry name" value="RNI-like"/>
    <property type="match status" value="1"/>
</dbReference>
<reference evidence="5 6" key="1">
    <citation type="submission" date="2024-02" db="EMBL/GenBank/DDBJ databases">
        <authorList>
            <person name="Daric V."/>
            <person name="Darras S."/>
        </authorList>
    </citation>
    <scope>NUCLEOTIDE SEQUENCE [LARGE SCALE GENOMIC DNA]</scope>
</reference>
<feature type="region of interest" description="Disordered" evidence="3">
    <location>
        <begin position="1"/>
        <end position="60"/>
    </location>
</feature>
<feature type="domain" description="TIR" evidence="4">
    <location>
        <begin position="302"/>
        <end position="430"/>
    </location>
</feature>
<evidence type="ECO:0000313" key="6">
    <source>
        <dbReference type="Proteomes" id="UP001642483"/>
    </source>
</evidence>
<evidence type="ECO:0000259" key="4">
    <source>
        <dbReference type="PROSITE" id="PS50104"/>
    </source>
</evidence>
<dbReference type="Gene3D" id="3.40.50.10140">
    <property type="entry name" value="Toll/interleukin-1 receptor homology (TIR) domain"/>
    <property type="match status" value="1"/>
</dbReference>
<keyword evidence="2" id="KW-0067">ATP-binding</keyword>
<feature type="compositionally biased region" description="Basic and acidic residues" evidence="3">
    <location>
        <begin position="106"/>
        <end position="143"/>
    </location>
</feature>
<feature type="compositionally biased region" description="Polar residues" evidence="3">
    <location>
        <begin position="486"/>
        <end position="532"/>
    </location>
</feature>
<dbReference type="InterPro" id="IPR027417">
    <property type="entry name" value="P-loop_NTPase"/>
</dbReference>
<dbReference type="SUPFAM" id="SSF52200">
    <property type="entry name" value="Toll/Interleukin receptor TIR domain"/>
    <property type="match status" value="1"/>
</dbReference>
<dbReference type="Proteomes" id="UP001642483">
    <property type="component" value="Unassembled WGS sequence"/>
</dbReference>
<dbReference type="Pfam" id="PF13676">
    <property type="entry name" value="TIR_2"/>
    <property type="match status" value="1"/>
</dbReference>
<accession>A0ABP0GNU9</accession>
<feature type="compositionally biased region" description="Basic and acidic residues" evidence="3">
    <location>
        <begin position="1"/>
        <end position="11"/>
    </location>
</feature>
<feature type="region of interest" description="Disordered" evidence="3">
    <location>
        <begin position="430"/>
        <end position="452"/>
    </location>
</feature>
<feature type="region of interest" description="Disordered" evidence="3">
    <location>
        <begin position="245"/>
        <end position="301"/>
    </location>
</feature>
<keyword evidence="1" id="KW-0547">Nucleotide-binding</keyword>
<name>A0ABP0GNU9_CLALP</name>
<feature type="region of interest" description="Disordered" evidence="3">
    <location>
        <begin position="1027"/>
        <end position="1054"/>
    </location>
</feature>
<protein>
    <recommendedName>
        <fullName evidence="4">TIR domain-containing protein</fullName>
    </recommendedName>
</protein>
<feature type="region of interest" description="Disordered" evidence="3">
    <location>
        <begin position="106"/>
        <end position="194"/>
    </location>
</feature>
<dbReference type="EMBL" id="CAWYQH010000125">
    <property type="protein sequence ID" value="CAK8691875.1"/>
    <property type="molecule type" value="Genomic_DNA"/>
</dbReference>
<feature type="region of interest" description="Disordered" evidence="3">
    <location>
        <begin position="486"/>
        <end position="561"/>
    </location>
</feature>